<evidence type="ECO:0000313" key="2">
    <source>
        <dbReference type="EMBL" id="QDU56072.1"/>
    </source>
</evidence>
<gene>
    <name evidence="2" type="ORF">Pan181_22750</name>
</gene>
<keyword evidence="3" id="KW-1185">Reference proteome</keyword>
<evidence type="ECO:0000256" key="1">
    <source>
        <dbReference type="SAM" id="Phobius"/>
    </source>
</evidence>
<dbReference type="KEGG" id="amuc:Pan181_22750"/>
<feature type="transmembrane region" description="Helical" evidence="1">
    <location>
        <begin position="22"/>
        <end position="42"/>
    </location>
</feature>
<keyword evidence="1" id="KW-1133">Transmembrane helix</keyword>
<evidence type="ECO:0000313" key="3">
    <source>
        <dbReference type="Proteomes" id="UP000315750"/>
    </source>
</evidence>
<proteinExistence type="predicted"/>
<keyword evidence="1" id="KW-0472">Membrane</keyword>
<organism evidence="2 3">
    <name type="scientific">Aeoliella mucimassa</name>
    <dbReference type="NCBI Taxonomy" id="2527972"/>
    <lineage>
        <taxon>Bacteria</taxon>
        <taxon>Pseudomonadati</taxon>
        <taxon>Planctomycetota</taxon>
        <taxon>Planctomycetia</taxon>
        <taxon>Pirellulales</taxon>
        <taxon>Lacipirellulaceae</taxon>
        <taxon>Aeoliella</taxon>
    </lineage>
</organism>
<name>A0A518AMW5_9BACT</name>
<keyword evidence="1" id="KW-0812">Transmembrane</keyword>
<dbReference type="AlphaFoldDB" id="A0A518AMW5"/>
<accession>A0A518AMW5</accession>
<dbReference type="Proteomes" id="UP000315750">
    <property type="component" value="Chromosome"/>
</dbReference>
<dbReference type="EMBL" id="CP036278">
    <property type="protein sequence ID" value="QDU56072.1"/>
    <property type="molecule type" value="Genomic_DNA"/>
</dbReference>
<reference evidence="2 3" key="1">
    <citation type="submission" date="2019-02" db="EMBL/GenBank/DDBJ databases">
        <title>Deep-cultivation of Planctomycetes and their phenomic and genomic characterization uncovers novel biology.</title>
        <authorList>
            <person name="Wiegand S."/>
            <person name="Jogler M."/>
            <person name="Boedeker C."/>
            <person name="Pinto D."/>
            <person name="Vollmers J."/>
            <person name="Rivas-Marin E."/>
            <person name="Kohn T."/>
            <person name="Peeters S.H."/>
            <person name="Heuer A."/>
            <person name="Rast P."/>
            <person name="Oberbeckmann S."/>
            <person name="Bunk B."/>
            <person name="Jeske O."/>
            <person name="Meyerdierks A."/>
            <person name="Storesund J.E."/>
            <person name="Kallscheuer N."/>
            <person name="Luecker S."/>
            <person name="Lage O.M."/>
            <person name="Pohl T."/>
            <person name="Merkel B.J."/>
            <person name="Hornburger P."/>
            <person name="Mueller R.-W."/>
            <person name="Bruemmer F."/>
            <person name="Labrenz M."/>
            <person name="Spormann A.M."/>
            <person name="Op den Camp H."/>
            <person name="Overmann J."/>
            <person name="Amann R."/>
            <person name="Jetten M.S.M."/>
            <person name="Mascher T."/>
            <person name="Medema M.H."/>
            <person name="Devos D.P."/>
            <person name="Kaster A.-K."/>
            <person name="Ovreas L."/>
            <person name="Rohde M."/>
            <person name="Galperin M.Y."/>
            <person name="Jogler C."/>
        </authorList>
    </citation>
    <scope>NUCLEOTIDE SEQUENCE [LARGE SCALE GENOMIC DNA]</scope>
    <source>
        <strain evidence="2 3">Pan181</strain>
    </source>
</reference>
<protein>
    <submittedName>
        <fullName evidence="2">Uncharacterized protein</fullName>
    </submittedName>
</protein>
<sequence length="43" mass="4849">MNKLALSKSFAENPHYGLVQRISSVVLILLTLIPFRLILLLVN</sequence>